<sequence>MATKKRSQPVLEPRCQVWAQTKQHVETGVQDTEMYMQAYIPVAPKAASPPLVLAASVAVHCGQFFSSVHHLASALEPVSKCLCVHILQFLGLTTASGLVCLSNWPGLGAVEQRQANSWSRASTFRASLCHFSLVGLRLMLAGLGESVGGCRS</sequence>
<gene>
    <name evidence="1" type="ORF">PXEA_LOCUS10931</name>
</gene>
<dbReference type="Proteomes" id="UP000784294">
    <property type="component" value="Unassembled WGS sequence"/>
</dbReference>
<evidence type="ECO:0000313" key="2">
    <source>
        <dbReference type="Proteomes" id="UP000784294"/>
    </source>
</evidence>
<name>A0A3S5CL66_9PLAT</name>
<accession>A0A3S5CL66</accession>
<keyword evidence="2" id="KW-1185">Reference proteome</keyword>
<evidence type="ECO:0000313" key="1">
    <source>
        <dbReference type="EMBL" id="VEL17491.1"/>
    </source>
</evidence>
<protein>
    <submittedName>
        <fullName evidence="1">Uncharacterized protein</fullName>
    </submittedName>
</protein>
<comment type="caution">
    <text evidence="1">The sequence shown here is derived from an EMBL/GenBank/DDBJ whole genome shotgun (WGS) entry which is preliminary data.</text>
</comment>
<reference evidence="1" key="1">
    <citation type="submission" date="2018-11" db="EMBL/GenBank/DDBJ databases">
        <authorList>
            <consortium name="Pathogen Informatics"/>
        </authorList>
    </citation>
    <scope>NUCLEOTIDE SEQUENCE</scope>
</reference>
<dbReference type="EMBL" id="CAAALY010032842">
    <property type="protein sequence ID" value="VEL17491.1"/>
    <property type="molecule type" value="Genomic_DNA"/>
</dbReference>
<organism evidence="1 2">
    <name type="scientific">Protopolystoma xenopodis</name>
    <dbReference type="NCBI Taxonomy" id="117903"/>
    <lineage>
        <taxon>Eukaryota</taxon>
        <taxon>Metazoa</taxon>
        <taxon>Spiralia</taxon>
        <taxon>Lophotrochozoa</taxon>
        <taxon>Platyhelminthes</taxon>
        <taxon>Monogenea</taxon>
        <taxon>Polyopisthocotylea</taxon>
        <taxon>Polystomatidea</taxon>
        <taxon>Polystomatidae</taxon>
        <taxon>Protopolystoma</taxon>
    </lineage>
</organism>
<proteinExistence type="predicted"/>
<dbReference type="AlphaFoldDB" id="A0A3S5CL66"/>